<sequence length="190" mass="20396">MHDAQKLHLVVLVGSLRKRSTHAALARSLEGLVPPDTQITLLGSVGDIPHYDADLQAEGFPAAVTEMAHAIRSADGVIVVTPEYNYSVPGVLKNALDWLSRLPEAPFGGKPVSLMTGSPGPIAGARAQYHLRQIMVFLDALVFTKPEVMVGGINTKVDVDAGVITDEATRTFVANHLNAFASFVKRFSRL</sequence>
<dbReference type="Pfam" id="PF03358">
    <property type="entry name" value="FMN_red"/>
    <property type="match status" value="1"/>
</dbReference>
<dbReference type="SUPFAM" id="SSF52218">
    <property type="entry name" value="Flavoproteins"/>
    <property type="match status" value="1"/>
</dbReference>
<evidence type="ECO:0000313" key="3">
    <source>
        <dbReference type="Proteomes" id="UP000744980"/>
    </source>
</evidence>
<proteinExistence type="predicted"/>
<dbReference type="GO" id="GO:0005829">
    <property type="term" value="C:cytosol"/>
    <property type="evidence" value="ECO:0007669"/>
    <property type="project" value="TreeGrafter"/>
</dbReference>
<gene>
    <name evidence="2" type="ORF">GFB56_16615</name>
</gene>
<dbReference type="PANTHER" id="PTHR30543">
    <property type="entry name" value="CHROMATE REDUCTASE"/>
    <property type="match status" value="1"/>
</dbReference>
<reference evidence="2 3" key="1">
    <citation type="submission" date="2020-01" db="EMBL/GenBank/DDBJ databases">
        <title>Draft genome assembly of Ensifer adhaerens T173.</title>
        <authorList>
            <person name="Craig J.E."/>
            <person name="Stinchcombe J.R."/>
        </authorList>
    </citation>
    <scope>NUCLEOTIDE SEQUENCE [LARGE SCALE GENOMIC DNA]</scope>
    <source>
        <strain evidence="2 3">T173</strain>
    </source>
</reference>
<dbReference type="PANTHER" id="PTHR30543:SF21">
    <property type="entry name" value="NAD(P)H-DEPENDENT FMN REDUCTASE LOT6"/>
    <property type="match status" value="1"/>
</dbReference>
<dbReference type="InterPro" id="IPR029039">
    <property type="entry name" value="Flavoprotein-like_sf"/>
</dbReference>
<dbReference type="Proteomes" id="UP000744980">
    <property type="component" value="Unassembled WGS sequence"/>
</dbReference>
<dbReference type="EMBL" id="WXFA01000009">
    <property type="protein sequence ID" value="MBM3092423.1"/>
    <property type="molecule type" value="Genomic_DNA"/>
</dbReference>
<protein>
    <recommendedName>
        <fullName evidence="1">NADPH-dependent FMN reductase-like domain-containing protein</fullName>
    </recommendedName>
</protein>
<organism evidence="2 3">
    <name type="scientific">Ensifer canadensis</name>
    <dbReference type="NCBI Taxonomy" id="555315"/>
    <lineage>
        <taxon>Bacteria</taxon>
        <taxon>Pseudomonadati</taxon>
        <taxon>Pseudomonadota</taxon>
        <taxon>Alphaproteobacteria</taxon>
        <taxon>Hyphomicrobiales</taxon>
        <taxon>Rhizobiaceae</taxon>
        <taxon>Sinorhizobium/Ensifer group</taxon>
        <taxon>Ensifer</taxon>
    </lineage>
</organism>
<evidence type="ECO:0000259" key="1">
    <source>
        <dbReference type="Pfam" id="PF03358"/>
    </source>
</evidence>
<accession>A0AAW4FJZ5</accession>
<keyword evidence="3" id="KW-1185">Reference proteome</keyword>
<comment type="caution">
    <text evidence="2">The sequence shown here is derived from an EMBL/GenBank/DDBJ whole genome shotgun (WGS) entry which is preliminary data.</text>
</comment>
<dbReference type="RefSeq" id="WP_203528274.1">
    <property type="nucleotide sequence ID" value="NZ_WXFA01000009.1"/>
</dbReference>
<dbReference type="GO" id="GO:0016491">
    <property type="term" value="F:oxidoreductase activity"/>
    <property type="evidence" value="ECO:0007669"/>
    <property type="project" value="InterPro"/>
</dbReference>
<name>A0AAW4FJZ5_9HYPH</name>
<feature type="domain" description="NADPH-dependent FMN reductase-like" evidence="1">
    <location>
        <begin position="9"/>
        <end position="152"/>
    </location>
</feature>
<dbReference type="GO" id="GO:0010181">
    <property type="term" value="F:FMN binding"/>
    <property type="evidence" value="ECO:0007669"/>
    <property type="project" value="TreeGrafter"/>
</dbReference>
<dbReference type="InterPro" id="IPR005025">
    <property type="entry name" value="FMN_Rdtase-like_dom"/>
</dbReference>
<dbReference type="AlphaFoldDB" id="A0AAW4FJZ5"/>
<dbReference type="Gene3D" id="3.40.50.360">
    <property type="match status" value="1"/>
</dbReference>
<evidence type="ECO:0000313" key="2">
    <source>
        <dbReference type="EMBL" id="MBM3092423.1"/>
    </source>
</evidence>
<dbReference type="InterPro" id="IPR050712">
    <property type="entry name" value="NAD(P)H-dep_reductase"/>
</dbReference>